<accession>A0A2A6B6M9</accession>
<keyword evidence="2" id="KW-1185">Reference proteome</keyword>
<evidence type="ECO:0000313" key="1">
    <source>
        <dbReference type="EnsemblMetazoa" id="PPA35384.1"/>
    </source>
</evidence>
<proteinExistence type="predicted"/>
<organism evidence="1 2">
    <name type="scientific">Pristionchus pacificus</name>
    <name type="common">Parasitic nematode worm</name>
    <dbReference type="NCBI Taxonomy" id="54126"/>
    <lineage>
        <taxon>Eukaryota</taxon>
        <taxon>Metazoa</taxon>
        <taxon>Ecdysozoa</taxon>
        <taxon>Nematoda</taxon>
        <taxon>Chromadorea</taxon>
        <taxon>Rhabditida</taxon>
        <taxon>Rhabditina</taxon>
        <taxon>Diplogasteromorpha</taxon>
        <taxon>Diplogasteroidea</taxon>
        <taxon>Neodiplogasteridae</taxon>
        <taxon>Pristionchus</taxon>
    </lineage>
</organism>
<reference evidence="2" key="1">
    <citation type="journal article" date="2008" name="Nat. Genet.">
        <title>The Pristionchus pacificus genome provides a unique perspective on nematode lifestyle and parasitism.</title>
        <authorList>
            <person name="Dieterich C."/>
            <person name="Clifton S.W."/>
            <person name="Schuster L.N."/>
            <person name="Chinwalla A."/>
            <person name="Delehaunty K."/>
            <person name="Dinkelacker I."/>
            <person name="Fulton L."/>
            <person name="Fulton R."/>
            <person name="Godfrey J."/>
            <person name="Minx P."/>
            <person name="Mitreva M."/>
            <person name="Roeseler W."/>
            <person name="Tian H."/>
            <person name="Witte H."/>
            <person name="Yang S.P."/>
            <person name="Wilson R.K."/>
            <person name="Sommer R.J."/>
        </authorList>
    </citation>
    <scope>NUCLEOTIDE SEQUENCE [LARGE SCALE GENOMIC DNA]</scope>
    <source>
        <strain evidence="2">PS312</strain>
    </source>
</reference>
<reference evidence="1" key="2">
    <citation type="submission" date="2022-06" db="UniProtKB">
        <authorList>
            <consortium name="EnsemblMetazoa"/>
        </authorList>
    </citation>
    <scope>IDENTIFICATION</scope>
    <source>
        <strain evidence="1">PS312</strain>
    </source>
</reference>
<sequence>MMPETTTDSTYDDNTLFICTIIGLAMIAALAVVMTVLWCYCRYKMISNPATKTDEIESGSTEE</sequence>
<dbReference type="Proteomes" id="UP000005239">
    <property type="component" value="Unassembled WGS sequence"/>
</dbReference>
<evidence type="ECO:0000313" key="2">
    <source>
        <dbReference type="Proteomes" id="UP000005239"/>
    </source>
</evidence>
<dbReference type="AlphaFoldDB" id="A0A2A6B6M9"/>
<gene>
    <name evidence="1" type="primary">WBGene00273753</name>
</gene>
<protein>
    <submittedName>
        <fullName evidence="1">Uncharacterized protein</fullName>
    </submittedName>
</protein>
<dbReference type="EnsemblMetazoa" id="PPA35384.1">
    <property type="protein sequence ID" value="PPA35384.1"/>
    <property type="gene ID" value="WBGene00273753"/>
</dbReference>
<name>A0A2A6B6M9_PRIPA</name>
<accession>A0A8R1YU04</accession>